<dbReference type="EMBL" id="CM046102">
    <property type="protein sequence ID" value="KAI8440663.1"/>
    <property type="molecule type" value="Genomic_DNA"/>
</dbReference>
<organism evidence="1 2">
    <name type="scientific">Choristoneura fumiferana</name>
    <name type="common">Spruce budworm moth</name>
    <name type="synonym">Archips fumiferana</name>
    <dbReference type="NCBI Taxonomy" id="7141"/>
    <lineage>
        <taxon>Eukaryota</taxon>
        <taxon>Metazoa</taxon>
        <taxon>Ecdysozoa</taxon>
        <taxon>Arthropoda</taxon>
        <taxon>Hexapoda</taxon>
        <taxon>Insecta</taxon>
        <taxon>Pterygota</taxon>
        <taxon>Neoptera</taxon>
        <taxon>Endopterygota</taxon>
        <taxon>Lepidoptera</taxon>
        <taxon>Glossata</taxon>
        <taxon>Ditrysia</taxon>
        <taxon>Tortricoidea</taxon>
        <taxon>Tortricidae</taxon>
        <taxon>Tortricinae</taxon>
        <taxon>Choristoneura</taxon>
    </lineage>
</organism>
<keyword evidence="2" id="KW-1185">Reference proteome</keyword>
<evidence type="ECO:0000313" key="2">
    <source>
        <dbReference type="Proteomes" id="UP001064048"/>
    </source>
</evidence>
<reference evidence="1 2" key="1">
    <citation type="journal article" date="2022" name="Genome Biol. Evol.">
        <title>The Spruce Budworm Genome: Reconstructing the Evolutionary History of Antifreeze Proteins.</title>
        <authorList>
            <person name="Beliveau C."/>
            <person name="Gagne P."/>
            <person name="Picq S."/>
            <person name="Vernygora O."/>
            <person name="Keeling C.I."/>
            <person name="Pinkney K."/>
            <person name="Doucet D."/>
            <person name="Wen F."/>
            <person name="Johnston J.S."/>
            <person name="Maaroufi H."/>
            <person name="Boyle B."/>
            <person name="Laroche J."/>
            <person name="Dewar K."/>
            <person name="Juretic N."/>
            <person name="Blackburn G."/>
            <person name="Nisole A."/>
            <person name="Brunet B."/>
            <person name="Brandao M."/>
            <person name="Lumley L."/>
            <person name="Duan J."/>
            <person name="Quan G."/>
            <person name="Lucarotti C.J."/>
            <person name="Roe A.D."/>
            <person name="Sperling F.A.H."/>
            <person name="Levesque R.C."/>
            <person name="Cusson M."/>
        </authorList>
    </citation>
    <scope>NUCLEOTIDE SEQUENCE [LARGE SCALE GENOMIC DNA]</scope>
    <source>
        <strain evidence="1">Glfc:IPQL:Cfum</strain>
    </source>
</reference>
<dbReference type="Proteomes" id="UP001064048">
    <property type="component" value="Chromosome 2"/>
</dbReference>
<sequence length="1119" mass="118491">MKFVASTIKFNNKKPVRAQSARIYMTVPIRALALFEHVNLVYGAVSEFCTAGSCPDMAGPGGRVYAWVDERGKKARVAAPQYVDYVMTLTQNTVNDEALFPTKYANEFPAMFEVVVRRVVRLLFHVVAHLYAAHFRELALLRLHAHLHLTFAHLTALDARFHLLDHKETEVLRDLEVALRLTEPAGVAGARGRGGAGARGRPAAQRRGRVAAPPLARRDAAAGHGVTAARRAARRLVAVSGAGGAGAGAGRGGRGRAQGAARRYIVSEWYQTRELRVSVFVRARIRDRRRGNEDASTERGSGVSGMYESTCGAAASGQCGAAQRDDAAAAPARAEPAARDYSGFDIVKATQYGAFDRVRELVEAGWDVNQPDHETVTLLHWAAINNRREICAYLLARGAAVDAVGGELRATPLHWAARQGHLEAAVLLVRAGADLARRDAEGCAALHLAAQFGHTAVCAYLVAAGGAGAADAGDAGGMTPLMWAAWRVAGVDPARLLLSLGADPRPADAAHGNTALHWAILARNSTAVSTLVLYGNAPLDVPNLRGATPLGMLQAAAGGGGGPAGAAGGPRGRRPLDRHQGDGARARPRAALDAAPPAATLALRQEVPVVGGGGGAVRGVLPGGAGAGGARALRAQGAAAAGAVGRAARARRGAHGRRPQERAWFYITWAVFVCGAAGWRASLLFALCSALLWHFFLRSWRSDPGVIRASTRDKFRLTDLNGCRCPQTIIELSESSDGGGGFDPARFCSACLVRRPLRSKHCSVCNRCVARFDHHCPWVGNCIGANNHRHFIGFLVSLIVMCCWMLWGGVQYYRAECPPEGGPGRGGRRRRGSAALGAVQRVAHVGAGQRRLPPVLGVGADVLPAVVCLGMTTNEQLNRGRYRHFAARGGRSPFSRGPLRNCADFFGLRLCGGGRGRGRGGRGRGRGAHAAARPAGVRRGARRRRRGRARLAPSRSPRARRRRRRRAVDVALRFPLPRRTFWSGPRAAAAPHRQRAPDAAAPPGPPGPPPGRSGPTYIKVTKYVTTLRTCYDAVWCAGAALGPRPSALGPRPSARLSFVFGSHCVAACGRLPAPGPRPVRARPRPAAPGPRPPAPGPCLARGPARRKSDAGSRDGASIN</sequence>
<name>A0ACC0KWI4_CHOFU</name>
<protein>
    <submittedName>
        <fullName evidence="1">Uncharacterized protein</fullName>
    </submittedName>
</protein>
<gene>
    <name evidence="1" type="ORF">MSG28_001864</name>
</gene>
<proteinExistence type="predicted"/>
<comment type="caution">
    <text evidence="1">The sequence shown here is derived from an EMBL/GenBank/DDBJ whole genome shotgun (WGS) entry which is preliminary data.</text>
</comment>
<accession>A0ACC0KWI4</accession>
<evidence type="ECO:0000313" key="1">
    <source>
        <dbReference type="EMBL" id="KAI8440663.1"/>
    </source>
</evidence>